<evidence type="ECO:0000313" key="7">
    <source>
        <dbReference type="Proteomes" id="UP001201262"/>
    </source>
</evidence>
<evidence type="ECO:0000259" key="5">
    <source>
        <dbReference type="PROSITE" id="PS50048"/>
    </source>
</evidence>
<dbReference type="InterPro" id="IPR036864">
    <property type="entry name" value="Zn2-C6_fun-type_DNA-bd_sf"/>
</dbReference>
<evidence type="ECO:0000256" key="2">
    <source>
        <dbReference type="ARBA" id="ARBA00023125"/>
    </source>
</evidence>
<evidence type="ECO:0000256" key="4">
    <source>
        <dbReference type="ARBA" id="ARBA00023242"/>
    </source>
</evidence>
<keyword evidence="1" id="KW-0805">Transcription regulation</keyword>
<keyword evidence="7" id="KW-1185">Reference proteome</keyword>
<protein>
    <recommendedName>
        <fullName evidence="5">Zn(2)-C6 fungal-type domain-containing protein</fullName>
    </recommendedName>
</protein>
<feature type="domain" description="Zn(2)-C6 fungal-type" evidence="5">
    <location>
        <begin position="7"/>
        <end position="35"/>
    </location>
</feature>
<keyword evidence="2" id="KW-0238">DNA-binding</keyword>
<dbReference type="RefSeq" id="XP_046071259.1">
    <property type="nucleotide sequence ID" value="XM_046211368.1"/>
</dbReference>
<dbReference type="GeneID" id="70241655"/>
<accession>A0AAD4PZT7</accession>
<comment type="caution">
    <text evidence="6">The sequence shown here is derived from an EMBL/GenBank/DDBJ whole genome shotgun (WGS) entry which is preliminary data.</text>
</comment>
<dbReference type="InterPro" id="IPR053175">
    <property type="entry name" value="DHMBA_Reg_Transcription_Factor"/>
</dbReference>
<dbReference type="InterPro" id="IPR001138">
    <property type="entry name" value="Zn2Cys6_DnaBD"/>
</dbReference>
<dbReference type="GO" id="GO:0003677">
    <property type="term" value="F:DNA binding"/>
    <property type="evidence" value="ECO:0007669"/>
    <property type="project" value="UniProtKB-KW"/>
</dbReference>
<gene>
    <name evidence="6" type="ORF">BGW36DRAFT_297609</name>
</gene>
<dbReference type="CDD" id="cd00067">
    <property type="entry name" value="GAL4"/>
    <property type="match status" value="1"/>
</dbReference>
<dbReference type="PANTHER" id="PTHR38791">
    <property type="entry name" value="ZN(II)2CYS6 TRANSCRIPTION FACTOR (EUROFUNG)-RELATED-RELATED"/>
    <property type="match status" value="1"/>
</dbReference>
<keyword evidence="4" id="KW-0539">Nucleus</keyword>
<dbReference type="GO" id="GO:0000981">
    <property type="term" value="F:DNA-binding transcription factor activity, RNA polymerase II-specific"/>
    <property type="evidence" value="ECO:0007669"/>
    <property type="project" value="InterPro"/>
</dbReference>
<dbReference type="Gene3D" id="4.10.240.10">
    <property type="entry name" value="Zn(2)-C6 fungal-type DNA-binding domain"/>
    <property type="match status" value="1"/>
</dbReference>
<evidence type="ECO:0000256" key="3">
    <source>
        <dbReference type="ARBA" id="ARBA00023163"/>
    </source>
</evidence>
<keyword evidence="3" id="KW-0804">Transcription</keyword>
<dbReference type="PROSITE" id="PS50048">
    <property type="entry name" value="ZN2_CY6_FUNGAL_2"/>
    <property type="match status" value="1"/>
</dbReference>
<evidence type="ECO:0000313" key="6">
    <source>
        <dbReference type="EMBL" id="KAH8696321.1"/>
    </source>
</evidence>
<sequence length="516" mass="57763">MVKPSKGCSTCRTRKIKCDETRPACSQCLKAHYSCPGYQDRWTVMHRSQNEQFARRIRATNSIKHKRKYGSILWHYTEPQEDACTGHNSRPMAFPSSPVTIDEAVAFFLHNYVLKHGEIANAHLTHQQMINSTRSSEAVLLGMGAVGMASLANIRNSKGLRIMATREYTSTLHLTTVSLQDSTLCKSDETVIAVVLLGMFEFLINTTINIDRWEKHINGGMALLELRGVEQIHGKSGLQLFTQLRSNIMANCLRVGAEVPALIVEISKAAENLRPEGEKYADILVGIVSRLSTLRADIKSGRIADWLRILEMAMEIDRSFNKWASDAPARWHYVTLFHRVNDDATLKNSPLSVKYAYCGRYDIYPDLWATNVWNYYRATRMIVNWMILSLLAYTHTGPPNYSPAVINTLQQKAKENTIQLAEDICASVAFSFDPVGCRSIASGQKLPDSTYTAGGCLGGSLLIYPIAVAASISRSPSYLRTWMLSCLEYIAHDMGIGRAGSVLWLLEENKRKNIDG</sequence>
<dbReference type="AlphaFoldDB" id="A0AAD4PZT7"/>
<dbReference type="Pfam" id="PF00172">
    <property type="entry name" value="Zn_clus"/>
    <property type="match status" value="1"/>
</dbReference>
<dbReference type="PROSITE" id="PS00463">
    <property type="entry name" value="ZN2_CY6_FUNGAL_1"/>
    <property type="match status" value="1"/>
</dbReference>
<dbReference type="EMBL" id="JAJTJA010000007">
    <property type="protein sequence ID" value="KAH8696321.1"/>
    <property type="molecule type" value="Genomic_DNA"/>
</dbReference>
<reference evidence="6" key="1">
    <citation type="submission" date="2021-12" db="EMBL/GenBank/DDBJ databases">
        <title>Convergent genome expansion in fungi linked to evolution of root-endophyte symbiosis.</title>
        <authorList>
            <consortium name="DOE Joint Genome Institute"/>
            <person name="Ke Y.-H."/>
            <person name="Bonito G."/>
            <person name="Liao H.-L."/>
            <person name="Looney B."/>
            <person name="Rojas-Flechas A."/>
            <person name="Nash J."/>
            <person name="Hameed K."/>
            <person name="Schadt C."/>
            <person name="Martin F."/>
            <person name="Crous P.W."/>
            <person name="Miettinen O."/>
            <person name="Magnuson J.K."/>
            <person name="Labbe J."/>
            <person name="Jacobson D."/>
            <person name="Doktycz M.J."/>
            <person name="Veneault-Fourrey C."/>
            <person name="Kuo A."/>
            <person name="Mondo S."/>
            <person name="Calhoun S."/>
            <person name="Riley R."/>
            <person name="Ohm R."/>
            <person name="LaButti K."/>
            <person name="Andreopoulos B."/>
            <person name="Pangilinan J."/>
            <person name="Nolan M."/>
            <person name="Tritt A."/>
            <person name="Clum A."/>
            <person name="Lipzen A."/>
            <person name="Daum C."/>
            <person name="Barry K."/>
            <person name="Grigoriev I.V."/>
            <person name="Vilgalys R."/>
        </authorList>
    </citation>
    <scope>NUCLEOTIDE SEQUENCE</scope>
    <source>
        <strain evidence="6">PMI_201</strain>
    </source>
</reference>
<name>A0AAD4PZT7_9EURO</name>
<evidence type="ECO:0000256" key="1">
    <source>
        <dbReference type="ARBA" id="ARBA00023015"/>
    </source>
</evidence>
<dbReference type="SMART" id="SM00066">
    <property type="entry name" value="GAL4"/>
    <property type="match status" value="1"/>
</dbReference>
<proteinExistence type="predicted"/>
<organism evidence="6 7">
    <name type="scientific">Talaromyces proteolyticus</name>
    <dbReference type="NCBI Taxonomy" id="1131652"/>
    <lineage>
        <taxon>Eukaryota</taxon>
        <taxon>Fungi</taxon>
        <taxon>Dikarya</taxon>
        <taxon>Ascomycota</taxon>
        <taxon>Pezizomycotina</taxon>
        <taxon>Eurotiomycetes</taxon>
        <taxon>Eurotiomycetidae</taxon>
        <taxon>Eurotiales</taxon>
        <taxon>Trichocomaceae</taxon>
        <taxon>Talaromyces</taxon>
        <taxon>Talaromyces sect. Bacilispori</taxon>
    </lineage>
</organism>
<dbReference type="GO" id="GO:0008270">
    <property type="term" value="F:zinc ion binding"/>
    <property type="evidence" value="ECO:0007669"/>
    <property type="project" value="InterPro"/>
</dbReference>
<dbReference type="Proteomes" id="UP001201262">
    <property type="component" value="Unassembled WGS sequence"/>
</dbReference>
<dbReference type="SUPFAM" id="SSF57701">
    <property type="entry name" value="Zn2/Cys6 DNA-binding domain"/>
    <property type="match status" value="1"/>
</dbReference>